<organism evidence="1 2">
    <name type="scientific">Discostella pseudostelligera</name>
    <dbReference type="NCBI Taxonomy" id="259834"/>
    <lineage>
        <taxon>Eukaryota</taxon>
        <taxon>Sar</taxon>
        <taxon>Stramenopiles</taxon>
        <taxon>Ochrophyta</taxon>
        <taxon>Bacillariophyta</taxon>
        <taxon>Coscinodiscophyceae</taxon>
        <taxon>Thalassiosirophycidae</taxon>
        <taxon>Stephanodiscales</taxon>
        <taxon>Stephanodiscaceae</taxon>
        <taxon>Discostella</taxon>
    </lineage>
</organism>
<dbReference type="Proteomes" id="UP001530293">
    <property type="component" value="Unassembled WGS sequence"/>
</dbReference>
<evidence type="ECO:0000313" key="1">
    <source>
        <dbReference type="EMBL" id="KAL3759192.1"/>
    </source>
</evidence>
<gene>
    <name evidence="1" type="ORF">ACHAWU_001210</name>
</gene>
<keyword evidence="2" id="KW-1185">Reference proteome</keyword>
<accession>A0ABD3M6C0</accession>
<comment type="caution">
    <text evidence="1">The sequence shown here is derived from an EMBL/GenBank/DDBJ whole genome shotgun (WGS) entry which is preliminary data.</text>
</comment>
<evidence type="ECO:0000313" key="2">
    <source>
        <dbReference type="Proteomes" id="UP001530293"/>
    </source>
</evidence>
<reference evidence="1 2" key="1">
    <citation type="submission" date="2024-10" db="EMBL/GenBank/DDBJ databases">
        <title>Updated reference genomes for cyclostephanoid diatoms.</title>
        <authorList>
            <person name="Roberts W.R."/>
            <person name="Alverson A.J."/>
        </authorList>
    </citation>
    <scope>NUCLEOTIDE SEQUENCE [LARGE SCALE GENOMIC DNA]</scope>
    <source>
        <strain evidence="1 2">AJA232-27</strain>
    </source>
</reference>
<dbReference type="EMBL" id="JALLBG020000211">
    <property type="protein sequence ID" value="KAL3759192.1"/>
    <property type="molecule type" value="Genomic_DNA"/>
</dbReference>
<proteinExistence type="predicted"/>
<name>A0ABD3M6C0_9STRA</name>
<protein>
    <submittedName>
        <fullName evidence="1">Uncharacterized protein</fullName>
    </submittedName>
</protein>
<sequence>MFRVTLEGPTVAGFLPSSVVSLIAEQWEYVSSILPDNKNNWYERAMRNFEKQKTKCKTAFYEEDGIRALLSYSMLCLLAAEESGGDERDEFLRTSFSVLLPMVRSDVRYYAQEWRIIKNR</sequence>
<dbReference type="AlphaFoldDB" id="A0ABD3M6C0"/>